<dbReference type="Proteomes" id="UP000823561">
    <property type="component" value="Chromosome 23"/>
</dbReference>
<dbReference type="InterPro" id="IPR000595">
    <property type="entry name" value="cNMP-bd_dom"/>
</dbReference>
<keyword evidence="4" id="KW-1185">Reference proteome</keyword>
<feature type="compositionally biased region" description="Polar residues" evidence="1">
    <location>
        <begin position="374"/>
        <end position="383"/>
    </location>
</feature>
<evidence type="ECO:0000313" key="3">
    <source>
        <dbReference type="EMBL" id="KAG5261545.1"/>
    </source>
</evidence>
<dbReference type="GO" id="GO:0007283">
    <property type="term" value="P:spermatogenesis"/>
    <property type="evidence" value="ECO:0007669"/>
    <property type="project" value="TreeGrafter"/>
</dbReference>
<sequence length="383" mass="43735">MMKKAGLQVLALRLGERKRLTNLCVLELFRQSVRSVMIMWRVCRIFMSRSNYSMHLNILENLNTQLAGVGKNLVFDLNHFKIKKNHIPLKLVEIMGKHPEHRSEQEVLLLLSLLITIDGFRRYSPTLQLLLSRVVRYQRSLELVSSFSSPLIERLADHSKAELFRHGRIVVKDTNDMGNLIFVARGLCDVLRKVDLTKCKTYQRLLKKHQSAESSVKTVSPRQPEGVSSEKTSTHTHRGSPTPVKGPPVDLPTSAWFLIDSLLQGSTFGLNEYLIPHRQRDSRSLTLVSRSVEILRVDKTCFDELVDDETLKKLKDIQKTYPSDEELCTVLLRHQGWERFKVAVTMDVLAYCPQRDRGTMPTSHIRANHKPPAGQSTPGGRPT</sequence>
<accession>A0AAV6FKG2</accession>
<dbReference type="PANTHER" id="PTHR23011">
    <property type="entry name" value="CYCLIC NUCLEOTIDE-BINDING DOMAIN CONTAINING PROTEIN"/>
    <property type="match status" value="1"/>
</dbReference>
<gene>
    <name evidence="3" type="ORF">AALO_G00285480</name>
</gene>
<dbReference type="InterPro" id="IPR014710">
    <property type="entry name" value="RmlC-like_jellyroll"/>
</dbReference>
<organism evidence="3 4">
    <name type="scientific">Alosa alosa</name>
    <name type="common">allis shad</name>
    <dbReference type="NCBI Taxonomy" id="278164"/>
    <lineage>
        <taxon>Eukaryota</taxon>
        <taxon>Metazoa</taxon>
        <taxon>Chordata</taxon>
        <taxon>Craniata</taxon>
        <taxon>Vertebrata</taxon>
        <taxon>Euteleostomi</taxon>
        <taxon>Actinopterygii</taxon>
        <taxon>Neopterygii</taxon>
        <taxon>Teleostei</taxon>
        <taxon>Clupei</taxon>
        <taxon>Clupeiformes</taxon>
        <taxon>Clupeoidei</taxon>
        <taxon>Clupeidae</taxon>
        <taxon>Alosa</taxon>
    </lineage>
</organism>
<evidence type="ECO:0000256" key="1">
    <source>
        <dbReference type="SAM" id="MobiDB-lite"/>
    </source>
</evidence>
<dbReference type="EMBL" id="JADWDJ010000023">
    <property type="protein sequence ID" value="KAG5261545.1"/>
    <property type="molecule type" value="Genomic_DNA"/>
</dbReference>
<evidence type="ECO:0000259" key="2">
    <source>
        <dbReference type="PROSITE" id="PS50042"/>
    </source>
</evidence>
<dbReference type="AlphaFoldDB" id="A0AAV6FKG2"/>
<feature type="region of interest" description="Disordered" evidence="1">
    <location>
        <begin position="359"/>
        <end position="383"/>
    </location>
</feature>
<name>A0AAV6FKG2_9TELE</name>
<dbReference type="InterPro" id="IPR018490">
    <property type="entry name" value="cNMP-bd_dom_sf"/>
</dbReference>
<dbReference type="GO" id="GO:0030552">
    <property type="term" value="F:cAMP binding"/>
    <property type="evidence" value="ECO:0007669"/>
    <property type="project" value="TreeGrafter"/>
</dbReference>
<protein>
    <recommendedName>
        <fullName evidence="2">Cyclic nucleotide-binding domain-containing protein</fullName>
    </recommendedName>
</protein>
<comment type="caution">
    <text evidence="3">The sequence shown here is derived from an EMBL/GenBank/DDBJ whole genome shotgun (WGS) entry which is preliminary data.</text>
</comment>
<evidence type="ECO:0000313" key="4">
    <source>
        <dbReference type="Proteomes" id="UP000823561"/>
    </source>
</evidence>
<feature type="domain" description="Cyclic nucleotide-binding" evidence="2">
    <location>
        <begin position="258"/>
        <end position="323"/>
    </location>
</feature>
<dbReference type="PANTHER" id="PTHR23011:SF43">
    <property type="entry name" value="CYCLIC NUCLEOTIDE-BINDING DOMAIN-CONTAINING PROTEIN 2"/>
    <property type="match status" value="1"/>
</dbReference>
<dbReference type="SUPFAM" id="SSF51206">
    <property type="entry name" value="cAMP-binding domain-like"/>
    <property type="match status" value="1"/>
</dbReference>
<dbReference type="PROSITE" id="PS50042">
    <property type="entry name" value="CNMP_BINDING_3"/>
    <property type="match status" value="1"/>
</dbReference>
<reference evidence="3" key="1">
    <citation type="submission" date="2020-10" db="EMBL/GenBank/DDBJ databases">
        <title>Chromosome-scale genome assembly of the Allis shad, Alosa alosa.</title>
        <authorList>
            <person name="Margot Z."/>
            <person name="Christophe K."/>
            <person name="Cabau C."/>
            <person name="Louis A."/>
            <person name="Berthelot C."/>
            <person name="Parey E."/>
            <person name="Roest Crollius H."/>
            <person name="Montfort J."/>
            <person name="Robinson-Rechavi M."/>
            <person name="Bucao C."/>
            <person name="Bouchez O."/>
            <person name="Gislard M."/>
            <person name="Lluch J."/>
            <person name="Milhes M."/>
            <person name="Lampietro C."/>
            <person name="Lopez Roques C."/>
            <person name="Donnadieu C."/>
            <person name="Braasch I."/>
            <person name="Desvignes T."/>
            <person name="Postlethwait J."/>
            <person name="Bobe J."/>
            <person name="Guiguen Y."/>
        </authorList>
    </citation>
    <scope>NUCLEOTIDE SEQUENCE</scope>
    <source>
        <strain evidence="3">M-15738</strain>
        <tissue evidence="3">Blood</tissue>
    </source>
</reference>
<feature type="region of interest" description="Disordered" evidence="1">
    <location>
        <begin position="213"/>
        <end position="248"/>
    </location>
</feature>
<dbReference type="Gene3D" id="2.60.120.10">
    <property type="entry name" value="Jelly Rolls"/>
    <property type="match status" value="1"/>
</dbReference>
<proteinExistence type="predicted"/>